<evidence type="ECO:0008006" key="4">
    <source>
        <dbReference type="Google" id="ProtNLM"/>
    </source>
</evidence>
<feature type="signal peptide" evidence="1">
    <location>
        <begin position="1"/>
        <end position="24"/>
    </location>
</feature>
<dbReference type="RefSeq" id="WP_210851444.1">
    <property type="nucleotide sequence ID" value="NZ_JAGQDD010000001.1"/>
</dbReference>
<evidence type="ECO:0000313" key="3">
    <source>
        <dbReference type="Proteomes" id="UP000676246"/>
    </source>
</evidence>
<keyword evidence="3" id="KW-1185">Reference proteome</keyword>
<keyword evidence="1" id="KW-0732">Signal</keyword>
<proteinExistence type="predicted"/>
<dbReference type="EMBL" id="JAGQDD010000001">
    <property type="protein sequence ID" value="MBQ0929187.1"/>
    <property type="molecule type" value="Genomic_DNA"/>
</dbReference>
<evidence type="ECO:0000313" key="2">
    <source>
        <dbReference type="EMBL" id="MBQ0929187.1"/>
    </source>
</evidence>
<reference evidence="2 3" key="1">
    <citation type="submission" date="2021-04" db="EMBL/GenBank/DDBJ databases">
        <title>The genome sequence of Ideonella sp. 3Y2.</title>
        <authorList>
            <person name="Liu Y."/>
        </authorList>
    </citation>
    <scope>NUCLEOTIDE SEQUENCE [LARGE SCALE GENOMIC DNA]</scope>
    <source>
        <strain evidence="2 3">3Y2</strain>
    </source>
</reference>
<comment type="caution">
    <text evidence="2">The sequence shown here is derived from an EMBL/GenBank/DDBJ whole genome shotgun (WGS) entry which is preliminary data.</text>
</comment>
<name>A0A940YAJ0_9BURK</name>
<evidence type="ECO:0000256" key="1">
    <source>
        <dbReference type="SAM" id="SignalP"/>
    </source>
</evidence>
<dbReference type="AlphaFoldDB" id="A0A940YAJ0"/>
<protein>
    <recommendedName>
        <fullName evidence="4">PsiF repeat-containing protein</fullName>
    </recommendedName>
</protein>
<dbReference type="Proteomes" id="UP000676246">
    <property type="component" value="Unassembled WGS sequence"/>
</dbReference>
<gene>
    <name evidence="2" type="ORF">KAK03_01725</name>
</gene>
<accession>A0A940YAJ0</accession>
<feature type="chain" id="PRO_5037957044" description="PsiF repeat-containing protein" evidence="1">
    <location>
        <begin position="25"/>
        <end position="83"/>
    </location>
</feature>
<organism evidence="2 3">
    <name type="scientific">Ideonella alba</name>
    <dbReference type="NCBI Taxonomy" id="2824118"/>
    <lineage>
        <taxon>Bacteria</taxon>
        <taxon>Pseudomonadati</taxon>
        <taxon>Pseudomonadota</taxon>
        <taxon>Betaproteobacteria</taxon>
        <taxon>Burkholderiales</taxon>
        <taxon>Sphaerotilaceae</taxon>
        <taxon>Ideonella</taxon>
    </lineage>
</organism>
<sequence>MNAKQLIAGLAAVLALGLGSASHAAVTVKAAQPAQATKVASADSLLGGKDPEERCERKETYKKYVRCLCRKGVDLPNCPPSKS</sequence>